<feature type="region of interest" description="Disordered" evidence="1">
    <location>
        <begin position="92"/>
        <end position="114"/>
    </location>
</feature>
<protein>
    <submittedName>
        <fullName evidence="2">Uncharacterized protein</fullName>
    </submittedName>
</protein>
<evidence type="ECO:0000313" key="3">
    <source>
        <dbReference type="Proteomes" id="UP000001022"/>
    </source>
</evidence>
<sequence>MEIEWPTTLNLSVLEQQAVAQTMKGLDLGICKALLFEVEQRIGKGEVKKPQGYLMSMIQRAHRGDFKPYLYEQYLAGMDANKCSKPKIVFSQQKPPLNTDNKTLTDQERQARSESIRQFRATLCR</sequence>
<dbReference type="AlphaFoldDB" id="Q7VMK8"/>
<name>Q7VMK8_HAEDU</name>
<dbReference type="STRING" id="233412.HD_0967"/>
<dbReference type="EMBL" id="AE017143">
    <property type="protein sequence ID" value="AAP95848.1"/>
    <property type="molecule type" value="Genomic_DNA"/>
</dbReference>
<proteinExistence type="predicted"/>
<dbReference type="KEGG" id="hdu:HD_0967"/>
<evidence type="ECO:0000313" key="2">
    <source>
        <dbReference type="EMBL" id="AAP95848.1"/>
    </source>
</evidence>
<organism evidence="2 3">
    <name type="scientific">Haemophilus ducreyi (strain 35000HP / ATCC 700724)</name>
    <dbReference type="NCBI Taxonomy" id="233412"/>
    <lineage>
        <taxon>Bacteria</taxon>
        <taxon>Pseudomonadati</taxon>
        <taxon>Pseudomonadota</taxon>
        <taxon>Gammaproteobacteria</taxon>
        <taxon>Pasteurellales</taxon>
        <taxon>Pasteurellaceae</taxon>
        <taxon>Haemophilus</taxon>
    </lineage>
</organism>
<keyword evidence="3" id="KW-1185">Reference proteome</keyword>
<accession>Q7VMK8</accession>
<dbReference type="RefSeq" id="WP_010944898.1">
    <property type="nucleotide sequence ID" value="NC_002940.2"/>
</dbReference>
<feature type="compositionally biased region" description="Basic and acidic residues" evidence="1">
    <location>
        <begin position="103"/>
        <end position="114"/>
    </location>
</feature>
<reference evidence="3" key="1">
    <citation type="submission" date="2003-06" db="EMBL/GenBank/DDBJ databases">
        <title>The complete genome sequence of Haemophilus ducreyi.</title>
        <authorList>
            <person name="Munson R.S. Jr."/>
            <person name="Ray W.C."/>
            <person name="Mahairas G."/>
            <person name="Sabo P."/>
            <person name="Mungur R."/>
            <person name="Johnson L."/>
            <person name="Nguyen D."/>
            <person name="Wang J."/>
            <person name="Forst C."/>
            <person name="Hood L."/>
        </authorList>
    </citation>
    <scope>NUCLEOTIDE SEQUENCE [LARGE SCALE GENOMIC DNA]</scope>
    <source>
        <strain evidence="3">35000HP / ATCC 700724</strain>
    </source>
</reference>
<feature type="compositionally biased region" description="Polar residues" evidence="1">
    <location>
        <begin position="92"/>
        <end position="102"/>
    </location>
</feature>
<evidence type="ECO:0000256" key="1">
    <source>
        <dbReference type="SAM" id="MobiDB-lite"/>
    </source>
</evidence>
<dbReference type="HOGENOM" id="CLU_1989496_0_0_6"/>
<dbReference type="Proteomes" id="UP000001022">
    <property type="component" value="Chromosome"/>
</dbReference>
<gene>
    <name evidence="2" type="ordered locus">HD_0967</name>
</gene>